<dbReference type="PANTHER" id="PTHR43553">
    <property type="entry name" value="HEAVY METAL TRANSPORTER"/>
    <property type="match status" value="1"/>
</dbReference>
<dbReference type="InterPro" id="IPR015856">
    <property type="entry name" value="ABC_transpr_CbiO/EcfA_su"/>
</dbReference>
<dbReference type="GO" id="GO:0005524">
    <property type="term" value="F:ATP binding"/>
    <property type="evidence" value="ECO:0007669"/>
    <property type="project" value="UniProtKB-KW"/>
</dbReference>
<dbReference type="AlphaFoldDB" id="E1R2Q2"/>
<dbReference type="PROSITE" id="PS50893">
    <property type="entry name" value="ABC_TRANSPORTER_2"/>
    <property type="match status" value="2"/>
</dbReference>
<gene>
    <name evidence="10" type="ordered locus">Spirs_1205</name>
</gene>
<evidence type="ECO:0000256" key="6">
    <source>
        <dbReference type="ARBA" id="ARBA00022840"/>
    </source>
</evidence>
<protein>
    <submittedName>
        <fullName evidence="10">ABC transporter related protein</fullName>
    </submittedName>
</protein>
<dbReference type="FunFam" id="3.40.50.300:FF:000224">
    <property type="entry name" value="Energy-coupling factor transporter ATP-binding protein EcfA"/>
    <property type="match status" value="2"/>
</dbReference>
<dbReference type="GO" id="GO:0043190">
    <property type="term" value="C:ATP-binding cassette (ABC) transporter complex"/>
    <property type="evidence" value="ECO:0007669"/>
    <property type="project" value="TreeGrafter"/>
</dbReference>
<dbReference type="GO" id="GO:0016887">
    <property type="term" value="F:ATP hydrolysis activity"/>
    <property type="evidence" value="ECO:0007669"/>
    <property type="project" value="InterPro"/>
</dbReference>
<dbReference type="Pfam" id="PF00005">
    <property type="entry name" value="ABC_tran"/>
    <property type="match status" value="2"/>
</dbReference>
<evidence type="ECO:0000256" key="4">
    <source>
        <dbReference type="ARBA" id="ARBA00022475"/>
    </source>
</evidence>
<dbReference type="HOGENOM" id="CLU_000604_86_7_12"/>
<comment type="similarity">
    <text evidence="2">Belongs to the ABC transporter superfamily.</text>
</comment>
<dbReference type="PROSITE" id="PS00211">
    <property type="entry name" value="ABC_TRANSPORTER_1"/>
    <property type="match status" value="1"/>
</dbReference>
<evidence type="ECO:0000256" key="7">
    <source>
        <dbReference type="ARBA" id="ARBA00022967"/>
    </source>
</evidence>
<dbReference type="eggNOG" id="COG1122">
    <property type="taxonomic scope" value="Bacteria"/>
</dbReference>
<dbReference type="InterPro" id="IPR050095">
    <property type="entry name" value="ECF_ABC_transporter_ATP-bd"/>
</dbReference>
<keyword evidence="4" id="KW-1003">Cell membrane</keyword>
<dbReference type="STRING" id="573413.Spirs_1205"/>
<dbReference type="Gene3D" id="3.40.50.300">
    <property type="entry name" value="P-loop containing nucleotide triphosphate hydrolases"/>
    <property type="match status" value="2"/>
</dbReference>
<keyword evidence="11" id="KW-1185">Reference proteome</keyword>
<evidence type="ECO:0000256" key="8">
    <source>
        <dbReference type="ARBA" id="ARBA00023136"/>
    </source>
</evidence>
<keyword evidence="5" id="KW-0547">Nucleotide-binding</keyword>
<keyword evidence="6" id="KW-0067">ATP-binding</keyword>
<dbReference type="InterPro" id="IPR003593">
    <property type="entry name" value="AAA+_ATPase"/>
</dbReference>
<sequence>MSEYEGSVYLRDFCFAFPDSETPFLKNIDISINKGEFVIITGPSSSGKSTLALCLVGIYPKVLGGSTSGTIKVGGLNVHKVETEDISTKAGIVFQDPDSQFCNLFVDEEVAFGPENLLVKATEISDRVNKYLKFVNLPKYNNKKIAELSGGQKQRVAIASVLAMEPEILILDQPTANLDPSGKEDIYETLYKLNQETGLTLILIEHQIDELIKYVDKLIIMEDGKVIESGVPRDIFRHKSQQLEQDYGLWVPEICRLSFAIEETGFEFDRFPITVQEFVEQKEILFPCLSSTKTIEKKENYAKKTALEIKDLSFGYSSQKKLLQDLSLSINKGSIIAVMGENGSGKTTLSMNIIGLLKSQSGTIILDSQDITDQKVSHRCRKIGYVFQYPDHQFITNSVAEEIAYGLKQTSLSQQQIDDIVKDTLKTVELEGLEERHPLTLGMGEKRRLSIATMIVQRPQILILDEPSAGLDYKNCKHMMDIILKMCKEGVTIIMITHTTYLVAKYADAVILLDKGQKVFDGKPEDLFNNLEAIKTKAIEKPEILKVFDCINSKGKIMDQCLVADDLIEALNRR</sequence>
<dbReference type="SUPFAM" id="SSF52540">
    <property type="entry name" value="P-loop containing nucleoside triphosphate hydrolases"/>
    <property type="match status" value="2"/>
</dbReference>
<keyword evidence="3" id="KW-0813">Transport</keyword>
<evidence type="ECO:0000259" key="9">
    <source>
        <dbReference type="PROSITE" id="PS50893"/>
    </source>
</evidence>
<dbReference type="GO" id="GO:0042626">
    <property type="term" value="F:ATPase-coupled transmembrane transporter activity"/>
    <property type="evidence" value="ECO:0007669"/>
    <property type="project" value="TreeGrafter"/>
</dbReference>
<dbReference type="RefSeq" id="WP_013253798.1">
    <property type="nucleotide sequence ID" value="NC_014364.1"/>
</dbReference>
<evidence type="ECO:0000256" key="1">
    <source>
        <dbReference type="ARBA" id="ARBA00004236"/>
    </source>
</evidence>
<comment type="subcellular location">
    <subcellularLocation>
        <location evidence="1">Cell membrane</location>
    </subcellularLocation>
</comment>
<dbReference type="InterPro" id="IPR027417">
    <property type="entry name" value="P-loop_NTPase"/>
</dbReference>
<feature type="domain" description="ABC transporter" evidence="9">
    <location>
        <begin position="8"/>
        <end position="248"/>
    </location>
</feature>
<name>E1R2Q2_SEDSS</name>
<evidence type="ECO:0000313" key="11">
    <source>
        <dbReference type="Proteomes" id="UP000002318"/>
    </source>
</evidence>
<keyword evidence="7" id="KW-1278">Translocase</keyword>
<reference evidence="10 11" key="1">
    <citation type="journal article" date="2010" name="Stand. Genomic Sci.">
        <title>Complete genome sequence of Spirochaeta smaragdinae type strain (SEBR 4228).</title>
        <authorList>
            <person name="Mavromatis K."/>
            <person name="Yasawong M."/>
            <person name="Chertkov O."/>
            <person name="Lapidus A."/>
            <person name="Lucas S."/>
            <person name="Nolan M."/>
            <person name="Del Rio T.G."/>
            <person name="Tice H."/>
            <person name="Cheng J.F."/>
            <person name="Pitluck S."/>
            <person name="Liolios K."/>
            <person name="Ivanova N."/>
            <person name="Tapia R."/>
            <person name="Han C."/>
            <person name="Bruce D."/>
            <person name="Goodwin L."/>
            <person name="Pati A."/>
            <person name="Chen A."/>
            <person name="Palaniappan K."/>
            <person name="Land M."/>
            <person name="Hauser L."/>
            <person name="Chang Y.J."/>
            <person name="Jeffries C.D."/>
            <person name="Detter J.C."/>
            <person name="Rohde M."/>
            <person name="Brambilla E."/>
            <person name="Spring S."/>
            <person name="Goker M."/>
            <person name="Sikorski J."/>
            <person name="Woyke T."/>
            <person name="Bristow J."/>
            <person name="Eisen J.A."/>
            <person name="Markowitz V."/>
            <person name="Hugenholtz P."/>
            <person name="Klenk H.P."/>
            <person name="Kyrpides N.C."/>
        </authorList>
    </citation>
    <scope>NUCLEOTIDE SEQUENCE [LARGE SCALE GENOMIC DNA]</scope>
    <source>
        <strain evidence="11">DSM 11293 / JCM 15392 / SEBR 4228</strain>
    </source>
</reference>
<evidence type="ECO:0000313" key="10">
    <source>
        <dbReference type="EMBL" id="ADK80334.1"/>
    </source>
</evidence>
<dbReference type="Proteomes" id="UP000002318">
    <property type="component" value="Chromosome"/>
</dbReference>
<evidence type="ECO:0000256" key="5">
    <source>
        <dbReference type="ARBA" id="ARBA00022741"/>
    </source>
</evidence>
<accession>E1R2Q2</accession>
<dbReference type="KEGG" id="ssm:Spirs_1205"/>
<dbReference type="CDD" id="cd03225">
    <property type="entry name" value="ABC_cobalt_CbiO_domain1"/>
    <property type="match status" value="2"/>
</dbReference>
<dbReference type="NCBIfam" id="NF010167">
    <property type="entry name" value="PRK13648.1"/>
    <property type="match status" value="2"/>
</dbReference>
<dbReference type="SMART" id="SM00382">
    <property type="entry name" value="AAA"/>
    <property type="match status" value="2"/>
</dbReference>
<feature type="domain" description="ABC transporter" evidence="9">
    <location>
        <begin position="307"/>
        <end position="540"/>
    </location>
</feature>
<dbReference type="OrthoDB" id="9805565at2"/>
<evidence type="ECO:0000256" key="3">
    <source>
        <dbReference type="ARBA" id="ARBA00022448"/>
    </source>
</evidence>
<keyword evidence="8" id="KW-0472">Membrane</keyword>
<dbReference type="InterPro" id="IPR003439">
    <property type="entry name" value="ABC_transporter-like_ATP-bd"/>
</dbReference>
<organism evidence="10 11">
    <name type="scientific">Sediminispirochaeta smaragdinae (strain DSM 11293 / JCM 15392 / SEBR 4228)</name>
    <name type="common">Spirochaeta smaragdinae</name>
    <dbReference type="NCBI Taxonomy" id="573413"/>
    <lineage>
        <taxon>Bacteria</taxon>
        <taxon>Pseudomonadati</taxon>
        <taxon>Spirochaetota</taxon>
        <taxon>Spirochaetia</taxon>
        <taxon>Spirochaetales</taxon>
        <taxon>Spirochaetaceae</taxon>
        <taxon>Sediminispirochaeta</taxon>
    </lineage>
</organism>
<proteinExistence type="inferred from homology"/>
<dbReference type="InterPro" id="IPR017871">
    <property type="entry name" value="ABC_transporter-like_CS"/>
</dbReference>
<dbReference type="EMBL" id="CP002116">
    <property type="protein sequence ID" value="ADK80334.1"/>
    <property type="molecule type" value="Genomic_DNA"/>
</dbReference>
<evidence type="ECO:0000256" key="2">
    <source>
        <dbReference type="ARBA" id="ARBA00005417"/>
    </source>
</evidence>